<evidence type="ECO:0000313" key="1">
    <source>
        <dbReference type="EMBL" id="KAK7361643.1"/>
    </source>
</evidence>
<dbReference type="Proteomes" id="UP001367508">
    <property type="component" value="Unassembled WGS sequence"/>
</dbReference>
<keyword evidence="2" id="KW-1185">Reference proteome</keyword>
<name>A0AAN9N1M9_CANGL</name>
<protein>
    <submittedName>
        <fullName evidence="1">Uncharacterized protein</fullName>
    </submittedName>
</protein>
<evidence type="ECO:0000313" key="2">
    <source>
        <dbReference type="Proteomes" id="UP001367508"/>
    </source>
</evidence>
<proteinExistence type="predicted"/>
<gene>
    <name evidence="1" type="ORF">VNO77_03714</name>
</gene>
<dbReference type="AlphaFoldDB" id="A0AAN9N1M9"/>
<comment type="caution">
    <text evidence="1">The sequence shown here is derived from an EMBL/GenBank/DDBJ whole genome shotgun (WGS) entry which is preliminary data.</text>
</comment>
<reference evidence="1 2" key="1">
    <citation type="submission" date="2024-01" db="EMBL/GenBank/DDBJ databases">
        <title>The genomes of 5 underutilized Papilionoideae crops provide insights into root nodulation and disease resistanc.</title>
        <authorList>
            <person name="Jiang F."/>
        </authorList>
    </citation>
    <scope>NUCLEOTIDE SEQUENCE [LARGE SCALE GENOMIC DNA]</scope>
    <source>
        <strain evidence="1">LVBAO_FW01</strain>
        <tissue evidence="1">Leaves</tissue>
    </source>
</reference>
<sequence>MAGLVMDERNFPCNIGCARCLTHSLVEQVESTFVCVSEGRACRCYHCLVDRVGLQWKKILIGPYGDQLIWTIRCPPNMKLVPVCIMRSTSLPLDQDACYDKWELSLCHSVGGDHVE</sequence>
<organism evidence="1 2">
    <name type="scientific">Canavalia gladiata</name>
    <name type="common">Sword bean</name>
    <name type="synonym">Dolichos gladiatus</name>
    <dbReference type="NCBI Taxonomy" id="3824"/>
    <lineage>
        <taxon>Eukaryota</taxon>
        <taxon>Viridiplantae</taxon>
        <taxon>Streptophyta</taxon>
        <taxon>Embryophyta</taxon>
        <taxon>Tracheophyta</taxon>
        <taxon>Spermatophyta</taxon>
        <taxon>Magnoliopsida</taxon>
        <taxon>eudicotyledons</taxon>
        <taxon>Gunneridae</taxon>
        <taxon>Pentapetalae</taxon>
        <taxon>rosids</taxon>
        <taxon>fabids</taxon>
        <taxon>Fabales</taxon>
        <taxon>Fabaceae</taxon>
        <taxon>Papilionoideae</taxon>
        <taxon>50 kb inversion clade</taxon>
        <taxon>NPAAA clade</taxon>
        <taxon>indigoferoid/millettioid clade</taxon>
        <taxon>Phaseoleae</taxon>
        <taxon>Canavalia</taxon>
    </lineage>
</organism>
<dbReference type="EMBL" id="JAYMYQ010000001">
    <property type="protein sequence ID" value="KAK7361643.1"/>
    <property type="molecule type" value="Genomic_DNA"/>
</dbReference>
<accession>A0AAN9N1M9</accession>